<dbReference type="InterPro" id="IPR053158">
    <property type="entry name" value="CapK_Type1_Caps_Biosynth"/>
</dbReference>
<dbReference type="GO" id="GO:0047475">
    <property type="term" value="F:phenylacetate-CoA ligase activity"/>
    <property type="evidence" value="ECO:0007669"/>
    <property type="project" value="UniProtKB-EC"/>
</dbReference>
<dbReference type="Gene3D" id="3.40.50.12780">
    <property type="entry name" value="N-terminal domain of ligase-like"/>
    <property type="match status" value="1"/>
</dbReference>
<organism evidence="1 2">
    <name type="scientific">Streptomyces formicae</name>
    <dbReference type="NCBI Taxonomy" id="1616117"/>
    <lineage>
        <taxon>Bacteria</taxon>
        <taxon>Bacillati</taxon>
        <taxon>Actinomycetota</taxon>
        <taxon>Actinomycetes</taxon>
        <taxon>Kitasatosporales</taxon>
        <taxon>Streptomycetaceae</taxon>
        <taxon>Streptomyces</taxon>
    </lineage>
</organism>
<name>A0A291Q3G8_9ACTN</name>
<reference evidence="1 2" key="1">
    <citation type="submission" date="2017-08" db="EMBL/GenBank/DDBJ databases">
        <title>Complete Genome Sequence of Streptomyces formicae KY5, the formicamycin producer.</title>
        <authorList>
            <person name="Holmes N.A."/>
            <person name="Devine R."/>
            <person name="Qin Z."/>
            <person name="Seipke R.F."/>
            <person name="Wilkinson B."/>
            <person name="Hutchings M.I."/>
        </authorList>
    </citation>
    <scope>NUCLEOTIDE SEQUENCE [LARGE SCALE GENOMIC DNA]</scope>
    <source>
        <strain evidence="1 2">KY5</strain>
    </source>
</reference>
<dbReference type="PANTHER" id="PTHR36932:SF1">
    <property type="entry name" value="CAPSULAR POLYSACCHARIDE BIOSYNTHESIS PROTEIN"/>
    <property type="match status" value="1"/>
</dbReference>
<keyword evidence="2" id="KW-1185">Reference proteome</keyword>
<dbReference type="EC" id="6.2.1.30" evidence="1"/>
<dbReference type="SUPFAM" id="SSF56801">
    <property type="entry name" value="Acetyl-CoA synthetase-like"/>
    <property type="match status" value="1"/>
</dbReference>
<dbReference type="EMBL" id="CP022685">
    <property type="protein sequence ID" value="ATL26058.1"/>
    <property type="molecule type" value="Genomic_DNA"/>
</dbReference>
<dbReference type="RefSeq" id="WP_098241088.1">
    <property type="nucleotide sequence ID" value="NZ_CP022685.1"/>
</dbReference>
<evidence type="ECO:0000313" key="1">
    <source>
        <dbReference type="EMBL" id="ATL26058.1"/>
    </source>
</evidence>
<accession>A0A291Q3G8</accession>
<proteinExistence type="predicted"/>
<dbReference type="AlphaFoldDB" id="A0A291Q3G8"/>
<dbReference type="InterPro" id="IPR042099">
    <property type="entry name" value="ANL_N_sf"/>
</dbReference>
<gene>
    <name evidence="1" type="ORF">KY5_1040</name>
</gene>
<dbReference type="PANTHER" id="PTHR36932">
    <property type="entry name" value="CAPSULAR POLYSACCHARIDE BIOSYNTHESIS PROTEIN"/>
    <property type="match status" value="1"/>
</dbReference>
<evidence type="ECO:0000313" key="2">
    <source>
        <dbReference type="Proteomes" id="UP000221011"/>
    </source>
</evidence>
<dbReference type="Proteomes" id="UP000221011">
    <property type="component" value="Chromosome"/>
</dbReference>
<keyword evidence="1" id="KW-0436">Ligase</keyword>
<sequence length="449" mass="49407">MKINSKSDLEFMERIQREVTAHRGAACSDETSYTVDDAWNDTSKLAEVWHRAGQTSAYASLGTFSTQAFQDLPATSKDDLKARPLDFLRVPVDAGLKYYQTTGTTGAPTPTPRTAQDMIANTVSVAEAWRPMLADGGHRALILLPSDIVPVADLMVGVCEFLGVPHAKAYPYTTGISDWDRIIGLWEVFRPTVLFVAPGVLLEFSQVMKRRGLLDRLSQSVELLMLLGEVSTPELRAMAGQWWNARAYDASYGSTESGTLAACCAQDRLHLLRGANYFEIANDDGIVPAEPGRDGRLVVTPLNNDARPLLRLDMGDEVSLTDGCPCGDKAPVVTVHGRGSDGTEIKGSRVRTRDLEGVVYANSDVMGYLIEVDQGGTWARLLLERDPSTDREAEPAKNDLVQRRTGERLGFRWDEVRFVNRLPVTTKSGGSQKSWKRSNFRVVDEVVPA</sequence>
<protein>
    <submittedName>
        <fullName evidence="1">Phenylacetate-coenzyme A ligase</fullName>
        <ecNumber evidence="1">6.2.1.30</ecNumber>
    </submittedName>
</protein>
<dbReference type="KEGG" id="sfk:KY5_1040"/>